<accession>A0A9N9AV56</accession>
<dbReference type="EMBL" id="CAJVPQ010001250">
    <property type="protein sequence ID" value="CAG8541104.1"/>
    <property type="molecule type" value="Genomic_DNA"/>
</dbReference>
<evidence type="ECO:0000313" key="1">
    <source>
        <dbReference type="EMBL" id="CAG8541104.1"/>
    </source>
</evidence>
<dbReference type="Proteomes" id="UP000789570">
    <property type="component" value="Unassembled WGS sequence"/>
</dbReference>
<evidence type="ECO:0000313" key="2">
    <source>
        <dbReference type="Proteomes" id="UP000789570"/>
    </source>
</evidence>
<dbReference type="AlphaFoldDB" id="A0A9N9AV56"/>
<dbReference type="OrthoDB" id="2308946at2759"/>
<sequence>MEMTELMSVSLAVPQATKFMMLLKMEIKLRFRIDPIWATDGSKYYIKVTVNRRNSAISGDFTTVEEP</sequence>
<reference evidence="1" key="1">
    <citation type="submission" date="2021-06" db="EMBL/GenBank/DDBJ databases">
        <authorList>
            <person name="Kallberg Y."/>
            <person name="Tangrot J."/>
            <person name="Rosling A."/>
        </authorList>
    </citation>
    <scope>NUCLEOTIDE SEQUENCE</scope>
    <source>
        <strain evidence="1">UK204</strain>
    </source>
</reference>
<keyword evidence="2" id="KW-1185">Reference proteome</keyword>
<protein>
    <submittedName>
        <fullName evidence="1">15893_t:CDS:1</fullName>
    </submittedName>
</protein>
<proteinExistence type="predicted"/>
<comment type="caution">
    <text evidence="1">The sequence shown here is derived from an EMBL/GenBank/DDBJ whole genome shotgun (WGS) entry which is preliminary data.</text>
</comment>
<name>A0A9N9AV56_9GLOM</name>
<organism evidence="1 2">
    <name type="scientific">Funneliformis caledonium</name>
    <dbReference type="NCBI Taxonomy" id="1117310"/>
    <lineage>
        <taxon>Eukaryota</taxon>
        <taxon>Fungi</taxon>
        <taxon>Fungi incertae sedis</taxon>
        <taxon>Mucoromycota</taxon>
        <taxon>Glomeromycotina</taxon>
        <taxon>Glomeromycetes</taxon>
        <taxon>Glomerales</taxon>
        <taxon>Glomeraceae</taxon>
        <taxon>Funneliformis</taxon>
    </lineage>
</organism>
<gene>
    <name evidence="1" type="ORF">FCALED_LOCUS5644</name>
</gene>